<feature type="compositionally biased region" description="Polar residues" evidence="7">
    <location>
        <begin position="601"/>
        <end position="616"/>
    </location>
</feature>
<reference evidence="9" key="1">
    <citation type="submission" date="2021-05" db="EMBL/GenBank/DDBJ databases">
        <authorList>
            <person name="Tigano A."/>
        </authorList>
    </citation>
    <scope>NUCLEOTIDE SEQUENCE</scope>
</reference>
<evidence type="ECO:0000313" key="9">
    <source>
        <dbReference type="EMBL" id="CAG5865681.1"/>
    </source>
</evidence>
<dbReference type="Pfam" id="PF07496">
    <property type="entry name" value="zf-CW"/>
    <property type="match status" value="1"/>
</dbReference>
<dbReference type="OrthoDB" id="757982at2759"/>
<feature type="region of interest" description="Disordered" evidence="7">
    <location>
        <begin position="601"/>
        <end position="632"/>
    </location>
</feature>
<dbReference type="SUPFAM" id="SSF55874">
    <property type="entry name" value="ATPase domain of HSP90 chaperone/DNA topoisomerase II/histidine kinase"/>
    <property type="match status" value="1"/>
</dbReference>
<feature type="region of interest" description="Disordered" evidence="7">
    <location>
        <begin position="451"/>
        <end position="478"/>
    </location>
</feature>
<feature type="region of interest" description="Disordered" evidence="7">
    <location>
        <begin position="494"/>
        <end position="536"/>
    </location>
</feature>
<feature type="region of interest" description="Disordered" evidence="7">
    <location>
        <begin position="710"/>
        <end position="805"/>
    </location>
</feature>
<name>A0A8S4ANA3_9TELE</name>
<sequence>MAAARTDRGVPLSTLSPKFLHTNSTSHTWPFSAIAELVDNAYDPDVSAKQFWIDKTVISGKLCLTFMDNGNGLDHGAMHKMLSFGYSDKIAVNGKEPIGIYGNGFKSGSMRLGKDAMVFSKSKNTLCVGMLSQTYLEKINAKQIIVPIVCFEHSGSKFCVREEHKASLQDILRFSLFTTQDQLLDEINIISTFGSTKRTGTRIIIWNLRSTSIGSPEFDFNKDRYDIRIPSEALETRNDPYQASSHTPESLFSLRAYCSILYLKPRMQIVLRGQKVKSQLICKSLAYIIKDNYKPNFLNKSIRITFGYNTKSKDQYGIMMYHKNRLIKAYERVGCQLRANDEGVGVIGVIECNFLDPTHNKQSFNETDKYRKTISNLGIKLKDYWKEIRHRKTKEDPNRTVSLEDTPKRPDQNWAQCDECLRWRKLPDGIDISKLPDKWFCRLNPDPQYRSCSVEEEPEDSDDEQSYQKTYKQQEREDRLKEEQKLLLKVRLQEQRSPVMSTHGEMLRQQDERPRQQRHETSPMTPITPRSKSIHSGVTRAETSLLKSSAIPQAACSPSRCSALPVISNVCSLSGDPQSSGKRTHPVALQSMSKRLKINVPQQNSSSTTRIENATSPIVPVPEAHAEDDSDTDDDVLILETASTPKPKNPVCNLNLVKTEEEDIESLPTMLFECNNDAAVDVAPGAAADVSAGAGSRPLTDMVTITTQTEAPKVKQEQGPKESQGGQSAPTNGAAERRPDLDIHSHKQKDIKQEGSGESHRENEGQRGLQNGETLMENSEAPGPSYADPTVNQYPSMSEAQKQQDQLLELMQDTAKERDCFKNQVLKLTSQLQSAENRLQEQSQMNIKKECSHQACQTEERGWNKDYKGLFERAKQKINDLIKDKETLLAAAETKSSLTTAQEEEEDVDEISSQVGRLVQELDKRTKERDELRSQVDSLEEERLSLAAQCEELRLSMQQQMENVQSPHRTINFSLQSQEAGMSAQSQSDASRRLVQLRHNIAPLLIPHWPAMDLEQVNYESDVIDEILKEVLSNMNS</sequence>
<organism evidence="9 10">
    <name type="scientific">Menidia menidia</name>
    <name type="common">Atlantic silverside</name>
    <dbReference type="NCBI Taxonomy" id="238744"/>
    <lineage>
        <taxon>Eukaryota</taxon>
        <taxon>Metazoa</taxon>
        <taxon>Chordata</taxon>
        <taxon>Craniata</taxon>
        <taxon>Vertebrata</taxon>
        <taxon>Euteleostomi</taxon>
        <taxon>Actinopterygii</taxon>
        <taxon>Neopterygii</taxon>
        <taxon>Teleostei</taxon>
        <taxon>Neoteleostei</taxon>
        <taxon>Acanthomorphata</taxon>
        <taxon>Ovalentaria</taxon>
        <taxon>Atherinomorphae</taxon>
        <taxon>Atheriniformes</taxon>
        <taxon>Atherinopsidae</taxon>
        <taxon>Menidiinae</taxon>
        <taxon>Menidia</taxon>
    </lineage>
</organism>
<feature type="compositionally biased region" description="Basic and acidic residues" evidence="7">
    <location>
        <begin position="735"/>
        <end position="765"/>
    </location>
</feature>
<dbReference type="InterPro" id="IPR045261">
    <property type="entry name" value="MORC_ATPase"/>
</dbReference>
<dbReference type="PROSITE" id="PS51050">
    <property type="entry name" value="ZF_CW"/>
    <property type="match status" value="1"/>
</dbReference>
<dbReference type="InterPro" id="IPR036890">
    <property type="entry name" value="HATPase_C_sf"/>
</dbReference>
<feature type="compositionally biased region" description="Acidic residues" evidence="7">
    <location>
        <begin position="454"/>
        <end position="465"/>
    </location>
</feature>
<evidence type="ECO:0000256" key="5">
    <source>
        <dbReference type="ARBA" id="ARBA00023054"/>
    </source>
</evidence>
<dbReference type="CDD" id="cd16931">
    <property type="entry name" value="HATPase_MORC-like"/>
    <property type="match status" value="1"/>
</dbReference>
<dbReference type="AlphaFoldDB" id="A0A8S4ANA3"/>
<feature type="domain" description="CW-type" evidence="8">
    <location>
        <begin position="408"/>
        <end position="460"/>
    </location>
</feature>
<evidence type="ECO:0000256" key="4">
    <source>
        <dbReference type="ARBA" id="ARBA00022833"/>
    </source>
</evidence>
<dbReference type="GO" id="GO:0016887">
    <property type="term" value="F:ATP hydrolysis activity"/>
    <property type="evidence" value="ECO:0007669"/>
    <property type="project" value="InterPro"/>
</dbReference>
<dbReference type="Pfam" id="PF13589">
    <property type="entry name" value="HATPase_c_3"/>
    <property type="match status" value="1"/>
</dbReference>
<feature type="compositionally biased region" description="Polar residues" evidence="7">
    <location>
        <begin position="768"/>
        <end position="777"/>
    </location>
</feature>
<feature type="compositionally biased region" description="Polar residues" evidence="7">
    <location>
        <begin position="522"/>
        <end position="536"/>
    </location>
</feature>
<dbReference type="PANTHER" id="PTHR23336:SF17">
    <property type="entry name" value="MORC FAMILY CW-TYPE ZINC FINGER PROTEIN 3"/>
    <property type="match status" value="1"/>
</dbReference>
<proteinExistence type="predicted"/>
<comment type="subcellular location">
    <subcellularLocation>
        <location evidence="1">Nucleus</location>
    </subcellularLocation>
</comment>
<keyword evidence="5" id="KW-0175">Coiled coil</keyword>
<evidence type="ECO:0000256" key="3">
    <source>
        <dbReference type="ARBA" id="ARBA00022771"/>
    </source>
</evidence>
<dbReference type="Gene3D" id="3.30.40.100">
    <property type="match status" value="1"/>
</dbReference>
<dbReference type="EMBL" id="CAJRST010001113">
    <property type="protein sequence ID" value="CAG5865681.1"/>
    <property type="molecule type" value="Genomic_DNA"/>
</dbReference>
<keyword evidence="4" id="KW-0862">Zinc</keyword>
<dbReference type="Gene3D" id="3.30.565.10">
    <property type="entry name" value="Histidine kinase-like ATPase, C-terminal domain"/>
    <property type="match status" value="1"/>
</dbReference>
<evidence type="ECO:0000259" key="8">
    <source>
        <dbReference type="PROSITE" id="PS51050"/>
    </source>
</evidence>
<protein>
    <submittedName>
        <fullName evidence="9">(Atlantic silverside) hypothetical protein</fullName>
    </submittedName>
</protein>
<dbReference type="GO" id="GO:0008270">
    <property type="term" value="F:zinc ion binding"/>
    <property type="evidence" value="ECO:0007669"/>
    <property type="project" value="UniProtKB-KW"/>
</dbReference>
<evidence type="ECO:0000256" key="2">
    <source>
        <dbReference type="ARBA" id="ARBA00022723"/>
    </source>
</evidence>
<feature type="compositionally biased region" description="Basic and acidic residues" evidence="7">
    <location>
        <begin position="505"/>
        <end position="521"/>
    </location>
</feature>
<evidence type="ECO:0000256" key="6">
    <source>
        <dbReference type="ARBA" id="ARBA00023242"/>
    </source>
</evidence>
<dbReference type="InterPro" id="IPR011124">
    <property type="entry name" value="Znf_CW"/>
</dbReference>
<feature type="compositionally biased region" description="Polar residues" evidence="7">
    <location>
        <begin position="790"/>
        <end position="805"/>
    </location>
</feature>
<comment type="caution">
    <text evidence="9">The sequence shown here is derived from an EMBL/GenBank/DDBJ whole genome shotgun (WGS) entry which is preliminary data.</text>
</comment>
<dbReference type="InterPro" id="IPR041006">
    <property type="entry name" value="Morc_S5"/>
</dbReference>
<accession>A0A8S4ANA3</accession>
<evidence type="ECO:0000256" key="1">
    <source>
        <dbReference type="ARBA" id="ARBA00004123"/>
    </source>
</evidence>
<dbReference type="Proteomes" id="UP000677803">
    <property type="component" value="Unassembled WGS sequence"/>
</dbReference>
<keyword evidence="3" id="KW-0863">Zinc-finger</keyword>
<dbReference type="GO" id="GO:0016605">
    <property type="term" value="C:PML body"/>
    <property type="evidence" value="ECO:0007669"/>
    <property type="project" value="TreeGrafter"/>
</dbReference>
<evidence type="ECO:0000313" key="10">
    <source>
        <dbReference type="Proteomes" id="UP000677803"/>
    </source>
</evidence>
<evidence type="ECO:0000256" key="7">
    <source>
        <dbReference type="SAM" id="MobiDB-lite"/>
    </source>
</evidence>
<keyword evidence="6" id="KW-0539">Nucleus</keyword>
<gene>
    <name evidence="9" type="ORF">MMEN_LOCUS2334</name>
</gene>
<keyword evidence="2" id="KW-0479">Metal-binding</keyword>
<dbReference type="PANTHER" id="PTHR23336">
    <property type="entry name" value="ZINC FINGER CW-TYPE COILED-COIL DOMAIN PROTEIN 3"/>
    <property type="match status" value="1"/>
</dbReference>
<keyword evidence="10" id="KW-1185">Reference proteome</keyword>
<dbReference type="Pfam" id="PF17942">
    <property type="entry name" value="Morc6_S5"/>
    <property type="match status" value="1"/>
</dbReference>